<comment type="caution">
    <text evidence="1">The sequence shown here is derived from an EMBL/GenBank/DDBJ whole genome shotgun (WGS) entry which is preliminary data.</text>
</comment>
<accession>A0A7W5ZS35</accession>
<evidence type="ECO:0000313" key="2">
    <source>
        <dbReference type="Proteomes" id="UP000541352"/>
    </source>
</evidence>
<keyword evidence="2" id="KW-1185">Reference proteome</keyword>
<proteinExistence type="predicted"/>
<reference evidence="1 2" key="1">
    <citation type="submission" date="2020-08" db="EMBL/GenBank/DDBJ databases">
        <title>Genomic Encyclopedia of Type Strains, Phase IV (KMG-IV): sequencing the most valuable type-strain genomes for metagenomic binning, comparative biology and taxonomic classification.</title>
        <authorList>
            <person name="Goeker M."/>
        </authorList>
    </citation>
    <scope>NUCLEOTIDE SEQUENCE [LARGE SCALE GENOMIC DNA]</scope>
    <source>
        <strain evidence="1 2">DSM 17976</strain>
    </source>
</reference>
<organism evidence="1 2">
    <name type="scientific">Runella defluvii</name>
    <dbReference type="NCBI Taxonomy" id="370973"/>
    <lineage>
        <taxon>Bacteria</taxon>
        <taxon>Pseudomonadati</taxon>
        <taxon>Bacteroidota</taxon>
        <taxon>Cytophagia</taxon>
        <taxon>Cytophagales</taxon>
        <taxon>Spirosomataceae</taxon>
        <taxon>Runella</taxon>
    </lineage>
</organism>
<sequence>MTDPIYAMFYTSTDDGDVLGDIYTILPTQDNFVQIDNYDNYTKEIRGKFQLTFVIKSIGGNHVLPDTLRLTEGRFHTKIK</sequence>
<gene>
    <name evidence="1" type="ORF">FHS57_006122</name>
</gene>
<protein>
    <submittedName>
        <fullName evidence="1">Uncharacterized protein</fullName>
    </submittedName>
</protein>
<name>A0A7W5ZS35_9BACT</name>
<evidence type="ECO:0000313" key="1">
    <source>
        <dbReference type="EMBL" id="MBB3842093.1"/>
    </source>
</evidence>
<dbReference type="RefSeq" id="WP_183980204.1">
    <property type="nucleotide sequence ID" value="NZ_JACIBY010000025.1"/>
</dbReference>
<dbReference type="EMBL" id="JACIBY010000025">
    <property type="protein sequence ID" value="MBB3842093.1"/>
    <property type="molecule type" value="Genomic_DNA"/>
</dbReference>
<dbReference type="AlphaFoldDB" id="A0A7W5ZS35"/>
<dbReference type="Proteomes" id="UP000541352">
    <property type="component" value="Unassembled WGS sequence"/>
</dbReference>